<dbReference type="InterPro" id="IPR039968">
    <property type="entry name" value="BcerS-like"/>
</dbReference>
<dbReference type="InterPro" id="IPR000182">
    <property type="entry name" value="GNAT_dom"/>
</dbReference>
<dbReference type="EMBL" id="MZGX01000020">
    <property type="protein sequence ID" value="OPX43158.1"/>
    <property type="molecule type" value="Genomic_DNA"/>
</dbReference>
<accession>A0A1V4SH03</accession>
<keyword evidence="3" id="KW-1185">Reference proteome</keyword>
<dbReference type="PANTHER" id="PTHR41368">
    <property type="entry name" value="PROTEIN YGHO"/>
    <property type="match status" value="1"/>
</dbReference>
<evidence type="ECO:0000313" key="2">
    <source>
        <dbReference type="EMBL" id="OPX43158.1"/>
    </source>
</evidence>
<gene>
    <name evidence="2" type="ORF">CLHUN_29080</name>
</gene>
<reference evidence="2 3" key="1">
    <citation type="submission" date="2017-03" db="EMBL/GenBank/DDBJ databases">
        <title>Genome sequence of Clostridium hungatei DSM 14427.</title>
        <authorList>
            <person name="Poehlein A."/>
            <person name="Daniel R."/>
        </authorList>
    </citation>
    <scope>NUCLEOTIDE SEQUENCE [LARGE SCALE GENOMIC DNA]</scope>
    <source>
        <strain evidence="2 3">DSM 14427</strain>
    </source>
</reference>
<dbReference type="PROSITE" id="PS51186">
    <property type="entry name" value="GNAT"/>
    <property type="match status" value="1"/>
</dbReference>
<dbReference type="GO" id="GO:0016747">
    <property type="term" value="F:acyltransferase activity, transferring groups other than amino-acyl groups"/>
    <property type="evidence" value="ECO:0007669"/>
    <property type="project" value="InterPro"/>
</dbReference>
<comment type="caution">
    <text evidence="2">The sequence shown here is derived from an EMBL/GenBank/DDBJ whole genome shotgun (WGS) entry which is preliminary data.</text>
</comment>
<organism evidence="2 3">
    <name type="scientific">Ruminiclostridium hungatei</name>
    <name type="common">Clostridium hungatei</name>
    <dbReference type="NCBI Taxonomy" id="48256"/>
    <lineage>
        <taxon>Bacteria</taxon>
        <taxon>Bacillati</taxon>
        <taxon>Bacillota</taxon>
        <taxon>Clostridia</taxon>
        <taxon>Eubacteriales</taxon>
        <taxon>Oscillospiraceae</taxon>
        <taxon>Ruminiclostridium</taxon>
    </lineage>
</organism>
<dbReference type="STRING" id="48256.CLHUN_29080"/>
<dbReference type="RefSeq" id="WP_080065360.1">
    <property type="nucleotide sequence ID" value="NZ_MZGX01000020.1"/>
</dbReference>
<dbReference type="SUPFAM" id="SSF55729">
    <property type="entry name" value="Acyl-CoA N-acyltransferases (Nat)"/>
    <property type="match status" value="1"/>
</dbReference>
<protein>
    <recommendedName>
        <fullName evidence="1">N-acetyltransferase domain-containing protein</fullName>
    </recommendedName>
</protein>
<dbReference type="InterPro" id="IPR016181">
    <property type="entry name" value="Acyl_CoA_acyltransferase"/>
</dbReference>
<evidence type="ECO:0000259" key="1">
    <source>
        <dbReference type="PROSITE" id="PS51186"/>
    </source>
</evidence>
<dbReference type="PANTHER" id="PTHR41368:SF1">
    <property type="entry name" value="PROTEIN YGHO"/>
    <property type="match status" value="1"/>
</dbReference>
<proteinExistence type="predicted"/>
<dbReference type="Proteomes" id="UP000191554">
    <property type="component" value="Unassembled WGS sequence"/>
</dbReference>
<dbReference type="AlphaFoldDB" id="A0A1V4SH03"/>
<name>A0A1V4SH03_RUMHU</name>
<sequence>MIFTDVSTPSQYKAFYSVASELYKNNAYYRDTEHDVVSMLVEKKSVFFRHAALIPVLITEDTGERVLGRFCMVLDQQQPDMVQIAFFEALPGIPGLGEQIFLESKKRFPGCSRLVVGLNAHLNYGAGFLCSRFDEAPVFGLPYTMQYYMDYFKDYECKRMFSFRYPTQPFFEYYSRRKPHPSSENIKVRTMRKRKLKEEVAIYTYLNNASFQNHIYWSDRTEEEDYELFKPFGPLLDEENLLIAEIDGNPAGFLLWYPDFNQLVKGSRHIGTLEWLRFRLFNPIDTFRFTEFGVHPRYRNSRVVDEMIRKLSEIIQQTPYKMLEGGFIFEENASSIAVSLRYGLRSMRKALEPYREYAVFERQLL</sequence>
<feature type="domain" description="N-acetyltransferase" evidence="1">
    <location>
        <begin position="186"/>
        <end position="365"/>
    </location>
</feature>
<dbReference type="OrthoDB" id="1757697at2"/>
<evidence type="ECO:0000313" key="3">
    <source>
        <dbReference type="Proteomes" id="UP000191554"/>
    </source>
</evidence>
<dbReference type="Gene3D" id="3.40.630.30">
    <property type="match status" value="1"/>
</dbReference>